<proteinExistence type="predicted"/>
<protein>
    <submittedName>
        <fullName evidence="4">Uncharacterized protein</fullName>
    </submittedName>
</protein>
<organism evidence="4 5">
    <name type="scientific">Polarella glacialis</name>
    <name type="common">Dinoflagellate</name>
    <dbReference type="NCBI Taxonomy" id="89957"/>
    <lineage>
        <taxon>Eukaryota</taxon>
        <taxon>Sar</taxon>
        <taxon>Alveolata</taxon>
        <taxon>Dinophyceae</taxon>
        <taxon>Suessiales</taxon>
        <taxon>Suessiaceae</taxon>
        <taxon>Polarella</taxon>
    </lineage>
</organism>
<feature type="transmembrane region" description="Helical" evidence="3">
    <location>
        <begin position="116"/>
        <end position="141"/>
    </location>
</feature>
<name>A0A813F8A7_POLGL</name>
<keyword evidence="3" id="KW-0812">Transmembrane</keyword>
<reference evidence="4" key="1">
    <citation type="submission" date="2021-02" db="EMBL/GenBank/DDBJ databases">
        <authorList>
            <person name="Dougan E. K."/>
            <person name="Rhodes N."/>
            <person name="Thang M."/>
            <person name="Chan C."/>
        </authorList>
    </citation>
    <scope>NUCLEOTIDE SEQUENCE</scope>
</reference>
<evidence type="ECO:0000313" key="4">
    <source>
        <dbReference type="EMBL" id="CAE8609460.1"/>
    </source>
</evidence>
<dbReference type="EMBL" id="CAJNNV010024323">
    <property type="protein sequence ID" value="CAE8609460.1"/>
    <property type="molecule type" value="Genomic_DNA"/>
</dbReference>
<feature type="transmembrane region" description="Helical" evidence="3">
    <location>
        <begin position="177"/>
        <end position="195"/>
    </location>
</feature>
<feature type="transmembrane region" description="Helical" evidence="3">
    <location>
        <begin position="215"/>
        <end position="237"/>
    </location>
</feature>
<dbReference type="AlphaFoldDB" id="A0A813F8A7"/>
<dbReference type="OrthoDB" id="423534at2759"/>
<feature type="transmembrane region" description="Helical" evidence="3">
    <location>
        <begin position="396"/>
        <end position="421"/>
    </location>
</feature>
<evidence type="ECO:0000256" key="2">
    <source>
        <dbReference type="SAM" id="MobiDB-lite"/>
    </source>
</evidence>
<evidence type="ECO:0000313" key="5">
    <source>
        <dbReference type="Proteomes" id="UP000654075"/>
    </source>
</evidence>
<feature type="non-terminal residue" evidence="4">
    <location>
        <position position="1"/>
    </location>
</feature>
<feature type="coiled-coil region" evidence="1">
    <location>
        <begin position="591"/>
        <end position="672"/>
    </location>
</feature>
<feature type="region of interest" description="Disordered" evidence="2">
    <location>
        <begin position="58"/>
        <end position="90"/>
    </location>
</feature>
<keyword evidence="3" id="KW-1133">Transmembrane helix</keyword>
<accession>A0A813F8A7</accession>
<comment type="caution">
    <text evidence="4">The sequence shown here is derived from an EMBL/GenBank/DDBJ whole genome shotgun (WGS) entry which is preliminary data.</text>
</comment>
<keyword evidence="5" id="KW-1185">Reference proteome</keyword>
<feature type="transmembrane region" description="Helical" evidence="3">
    <location>
        <begin position="147"/>
        <end position="165"/>
    </location>
</feature>
<feature type="transmembrane region" description="Helical" evidence="3">
    <location>
        <begin position="328"/>
        <end position="347"/>
    </location>
</feature>
<feature type="transmembrane region" description="Helical" evidence="3">
    <location>
        <begin position="368"/>
        <end position="390"/>
    </location>
</feature>
<feature type="transmembrane region" description="Helical" evidence="3">
    <location>
        <begin position="301"/>
        <end position="322"/>
    </location>
</feature>
<sequence length="672" mass="74044">VEVQPPSSAGALQESLESTIGQKMAGVVAGGMLSNGMNSVAQVFLDVEVGAIDAGKDAFAEEPTSGDKQGEDDDAWGSKTQQDHVANGGSLEKAEDFAEKGLVVVRSFIHKSHCTVTLMCLVIAAGLVASSVIGIGGGFGANFKPLQYVHAIYNIFFAGLIVLLDGEKSMFGRLGKYQLLLFHWLPCLSTMRGRALLHVYVGSLNLAMMSNASNFFWWVVYLSLGGCLCLAGVLLVAHHHASACCRRRKQRAVERAHAMAKDAGGASKEISNQVHGAVAWGQAEVLEIRVFVRSNHFTVKLFCFFIALGLMFFSILGFFNLFHALFNPFQYLLGVYNIMFAFVMLILDGQASWCEKCGDPRKKIFRAAPILASEVGRAAFHFYVGSINIVMMPDSIFWQIVYGSLGGSLCLASFLMVSAVVKICPTESIALEAHAFCLFYTCAYDDFYLFYVEAYSDFYLFYAYLQSTAGHVLALTFDPAAPSDQEGKLAQSVLSEEYERHGEHMDTLRGPKLSELNRARFANAPELRFCLEGCKLSCLLTLLSPSRSVGSPSEAMSTGMPADEDLMARHQRTNAEAKKWREAAETAISEATVLGAELEALRRRHDSLRKRKEAREERHHHDALSLAASQAAEAVKVRLTNQEAMARARAERRRLQEELELQRAATERREQE</sequence>
<keyword evidence="3" id="KW-0472">Membrane</keyword>
<dbReference type="Proteomes" id="UP000654075">
    <property type="component" value="Unassembled WGS sequence"/>
</dbReference>
<keyword evidence="1" id="KW-0175">Coiled coil</keyword>
<gene>
    <name evidence="4" type="ORF">PGLA1383_LOCUS27287</name>
</gene>
<evidence type="ECO:0000256" key="1">
    <source>
        <dbReference type="SAM" id="Coils"/>
    </source>
</evidence>
<feature type="non-terminal residue" evidence="4">
    <location>
        <position position="672"/>
    </location>
</feature>
<evidence type="ECO:0000256" key="3">
    <source>
        <dbReference type="SAM" id="Phobius"/>
    </source>
</evidence>